<evidence type="ECO:0000313" key="4">
    <source>
        <dbReference type="Proteomes" id="UP000473648"/>
    </source>
</evidence>
<dbReference type="AlphaFoldDB" id="A0A6L5GSL0"/>
<proteinExistence type="inferred from homology"/>
<dbReference type="InterPro" id="IPR035901">
    <property type="entry name" value="GIY-YIG_endonuc_sf"/>
</dbReference>
<reference evidence="3" key="1">
    <citation type="journal article" date="2020" name="Appl. Environ. Microbiol.">
        <title>Medium-Chain Fatty Acid Synthesis by 'Candidatus Weimeria bifida' gen. nov., sp. nov., and 'Candidatus Pseudoramibacter fermentans' sp. nov.</title>
        <authorList>
            <person name="Scarborough M.J."/>
            <person name="Myers K.S."/>
            <person name="Donohue T.J."/>
            <person name="Noguera D.R."/>
        </authorList>
    </citation>
    <scope>NUCLEOTIDE SEQUENCE</scope>
    <source>
        <strain evidence="3">EUB1.1</strain>
    </source>
</reference>
<comment type="caution">
    <text evidence="3">The sequence shown here is derived from an EMBL/GenBank/DDBJ whole genome shotgun (WGS) entry which is preliminary data.</text>
</comment>
<keyword evidence="4" id="KW-1185">Reference proteome</keyword>
<dbReference type="InterPro" id="IPR000305">
    <property type="entry name" value="GIY-YIG_endonuc"/>
</dbReference>
<dbReference type="Pfam" id="PF01541">
    <property type="entry name" value="GIY-YIG"/>
    <property type="match status" value="1"/>
</dbReference>
<dbReference type="EMBL" id="VOGB01000004">
    <property type="protein sequence ID" value="MQM72846.1"/>
    <property type="molecule type" value="Genomic_DNA"/>
</dbReference>
<dbReference type="InterPro" id="IPR050190">
    <property type="entry name" value="UPF0213_domain"/>
</dbReference>
<dbReference type="Gene3D" id="3.40.1440.10">
    <property type="entry name" value="GIY-YIG endonuclease"/>
    <property type="match status" value="1"/>
</dbReference>
<feature type="domain" description="GIY-YIG" evidence="2">
    <location>
        <begin position="1"/>
        <end position="78"/>
    </location>
</feature>
<comment type="similarity">
    <text evidence="1">Belongs to the UPF0213 family.</text>
</comment>
<evidence type="ECO:0000259" key="2">
    <source>
        <dbReference type="PROSITE" id="PS50164"/>
    </source>
</evidence>
<dbReference type="CDD" id="cd10456">
    <property type="entry name" value="GIY-YIG_UPF0213"/>
    <property type="match status" value="1"/>
</dbReference>
<sequence length="93" mass="11319">MQFYTYIVTCSDGTFYTGYTNNLKKRIETHNKGKGSKYTRSRRPVRLSYYKIFETKHDAMSWEAIIKNRMTHNQKKELIEKNKIDYYNEHDNH</sequence>
<accession>A0A6L5GSL0</accession>
<evidence type="ECO:0000313" key="3">
    <source>
        <dbReference type="EMBL" id="MQM72846.1"/>
    </source>
</evidence>
<dbReference type="Proteomes" id="UP000473648">
    <property type="component" value="Unassembled WGS sequence"/>
</dbReference>
<organism evidence="3 4">
    <name type="scientific">Candidatus Pseudoramibacter fermentans</name>
    <dbReference type="NCBI Taxonomy" id="2594427"/>
    <lineage>
        <taxon>Bacteria</taxon>
        <taxon>Bacillati</taxon>
        <taxon>Bacillota</taxon>
        <taxon>Clostridia</taxon>
        <taxon>Eubacteriales</taxon>
        <taxon>Eubacteriaceae</taxon>
        <taxon>Pseudoramibacter</taxon>
    </lineage>
</organism>
<dbReference type="PANTHER" id="PTHR34477">
    <property type="entry name" value="UPF0213 PROTEIN YHBQ"/>
    <property type="match status" value="1"/>
</dbReference>
<protein>
    <submittedName>
        <fullName evidence="3">GIY-YIG nuclease family protein</fullName>
    </submittedName>
</protein>
<evidence type="ECO:0000256" key="1">
    <source>
        <dbReference type="ARBA" id="ARBA00007435"/>
    </source>
</evidence>
<name>A0A6L5GSL0_9FIRM</name>
<dbReference type="PANTHER" id="PTHR34477:SF1">
    <property type="entry name" value="UPF0213 PROTEIN YHBQ"/>
    <property type="match status" value="1"/>
</dbReference>
<gene>
    <name evidence="3" type="ORF">FRC53_05365</name>
</gene>
<dbReference type="PROSITE" id="PS50164">
    <property type="entry name" value="GIY_YIG"/>
    <property type="match status" value="1"/>
</dbReference>
<dbReference type="SUPFAM" id="SSF82771">
    <property type="entry name" value="GIY-YIG endonuclease"/>
    <property type="match status" value="1"/>
</dbReference>